<dbReference type="AlphaFoldDB" id="A0A7J6KJX6"/>
<sequence>GRTVEGDESPLHHPSSIQTVDRASEGKVTGANNYNPSWGTAMITTYEATPVRIPSTIAAGPLPMPTVDWFAPSSTGQQPHESDTHMDARASTTAPAVTPAVGFYFNEQSTKQLTIVFLEIFNAVQRTLEASLMLFCTTAHCSQSTLGNDKPWFLERMSPEMGNGLAFTPPAFKLTAIDESCFLINTAGRDDGKEFLEAFALASDIFEISNFMPATTFMCWSQDRVAWELRLGMKIEEGA</sequence>
<evidence type="ECO:0000313" key="3">
    <source>
        <dbReference type="Proteomes" id="UP000572268"/>
    </source>
</evidence>
<gene>
    <name evidence="2" type="ORF">FOL46_004301</name>
</gene>
<feature type="non-terminal residue" evidence="2">
    <location>
        <position position="1"/>
    </location>
</feature>
<dbReference type="EMBL" id="JABANN010002619">
    <property type="protein sequence ID" value="KAF4647418.1"/>
    <property type="molecule type" value="Genomic_DNA"/>
</dbReference>
<feature type="non-terminal residue" evidence="2">
    <location>
        <position position="239"/>
    </location>
</feature>
<comment type="caution">
    <text evidence="2">The sequence shown here is derived from an EMBL/GenBank/DDBJ whole genome shotgun (WGS) entry which is preliminary data.</text>
</comment>
<organism evidence="2 3">
    <name type="scientific">Perkinsus olseni</name>
    <name type="common">Perkinsus atlanticus</name>
    <dbReference type="NCBI Taxonomy" id="32597"/>
    <lineage>
        <taxon>Eukaryota</taxon>
        <taxon>Sar</taxon>
        <taxon>Alveolata</taxon>
        <taxon>Perkinsozoa</taxon>
        <taxon>Perkinsea</taxon>
        <taxon>Perkinsida</taxon>
        <taxon>Perkinsidae</taxon>
        <taxon>Perkinsus</taxon>
    </lineage>
</organism>
<evidence type="ECO:0000256" key="1">
    <source>
        <dbReference type="SAM" id="MobiDB-lite"/>
    </source>
</evidence>
<protein>
    <submittedName>
        <fullName evidence="2">Uncharacterized protein</fullName>
    </submittedName>
</protein>
<accession>A0A7J6KJX6</accession>
<reference evidence="2 3" key="1">
    <citation type="submission" date="2020-04" db="EMBL/GenBank/DDBJ databases">
        <title>Perkinsus olseni comparative genomics.</title>
        <authorList>
            <person name="Bogema D.R."/>
        </authorList>
    </citation>
    <scope>NUCLEOTIDE SEQUENCE [LARGE SCALE GENOMIC DNA]</scope>
    <source>
        <strain evidence="2">ATCC PRA-31</strain>
    </source>
</reference>
<dbReference type="Proteomes" id="UP000572268">
    <property type="component" value="Unassembled WGS sequence"/>
</dbReference>
<name>A0A7J6KJX6_PEROL</name>
<feature type="region of interest" description="Disordered" evidence="1">
    <location>
        <begin position="1"/>
        <end position="34"/>
    </location>
</feature>
<proteinExistence type="predicted"/>
<evidence type="ECO:0000313" key="2">
    <source>
        <dbReference type="EMBL" id="KAF4647418.1"/>
    </source>
</evidence>